<dbReference type="EMBL" id="JAWDJX010000092">
    <property type="protein sequence ID" value="KAK3046449.1"/>
    <property type="molecule type" value="Genomic_DNA"/>
</dbReference>
<reference evidence="2" key="1">
    <citation type="submission" date="2023-04" db="EMBL/GenBank/DDBJ databases">
        <title>Black Yeasts Isolated from many extreme environments.</title>
        <authorList>
            <person name="Coleine C."/>
            <person name="Stajich J.E."/>
            <person name="Selbmann L."/>
        </authorList>
    </citation>
    <scope>NUCLEOTIDE SEQUENCE</scope>
    <source>
        <strain evidence="2">CCFEE 5312</strain>
    </source>
</reference>
<keyword evidence="1" id="KW-0812">Transmembrane</keyword>
<proteinExistence type="predicted"/>
<keyword evidence="1" id="KW-0472">Membrane</keyword>
<keyword evidence="3" id="KW-1185">Reference proteome</keyword>
<dbReference type="Gene3D" id="6.10.110.10">
    <property type="match status" value="1"/>
</dbReference>
<dbReference type="AlphaFoldDB" id="A0AAJ0D593"/>
<accession>A0AAJ0D593</accession>
<sequence>MAPFNPFVASWNFTRASDLTAGVRQFLVERSITLNYIEKYWDGFVVWLSQPTIFYIIIAWAVTFTIIMITVLSLGFGPIGVVAGSTAAAFQAWMYGGFTPGAGIFATLTSLGMLGLMMPAAVTFAACIATVVAWAYGVGA</sequence>
<evidence type="ECO:0000313" key="2">
    <source>
        <dbReference type="EMBL" id="KAK3046449.1"/>
    </source>
</evidence>
<feature type="transmembrane region" description="Helical" evidence="1">
    <location>
        <begin position="53"/>
        <end position="76"/>
    </location>
</feature>
<dbReference type="Proteomes" id="UP001271007">
    <property type="component" value="Unassembled WGS sequence"/>
</dbReference>
<feature type="transmembrane region" description="Helical" evidence="1">
    <location>
        <begin position="88"/>
        <end position="108"/>
    </location>
</feature>
<comment type="caution">
    <text evidence="2">The sequence shown here is derived from an EMBL/GenBank/DDBJ whole genome shotgun (WGS) entry which is preliminary data.</text>
</comment>
<name>A0AAJ0D593_9PEZI</name>
<organism evidence="2 3">
    <name type="scientific">Extremus antarcticus</name>
    <dbReference type="NCBI Taxonomy" id="702011"/>
    <lineage>
        <taxon>Eukaryota</taxon>
        <taxon>Fungi</taxon>
        <taxon>Dikarya</taxon>
        <taxon>Ascomycota</taxon>
        <taxon>Pezizomycotina</taxon>
        <taxon>Dothideomycetes</taxon>
        <taxon>Dothideomycetidae</taxon>
        <taxon>Mycosphaerellales</taxon>
        <taxon>Extremaceae</taxon>
        <taxon>Extremus</taxon>
    </lineage>
</organism>
<gene>
    <name evidence="2" type="ORF">LTR09_012088</name>
</gene>
<evidence type="ECO:0000313" key="3">
    <source>
        <dbReference type="Proteomes" id="UP001271007"/>
    </source>
</evidence>
<dbReference type="InterPro" id="IPR038213">
    <property type="entry name" value="IFI6/IFI27-like_sf"/>
</dbReference>
<protein>
    <submittedName>
        <fullName evidence="2">Uncharacterized protein</fullName>
    </submittedName>
</protein>
<feature type="transmembrane region" description="Helical" evidence="1">
    <location>
        <begin position="114"/>
        <end position="136"/>
    </location>
</feature>
<evidence type="ECO:0000256" key="1">
    <source>
        <dbReference type="SAM" id="Phobius"/>
    </source>
</evidence>
<keyword evidence="1" id="KW-1133">Transmembrane helix</keyword>